<protein>
    <submittedName>
        <fullName evidence="1">Uncharacterized protein</fullName>
    </submittedName>
</protein>
<evidence type="ECO:0000313" key="1">
    <source>
        <dbReference type="EMBL" id="VDM20341.1"/>
    </source>
</evidence>
<proteinExistence type="predicted"/>
<evidence type="ECO:0000313" key="2">
    <source>
        <dbReference type="Proteomes" id="UP000270924"/>
    </source>
</evidence>
<dbReference type="InParanoid" id="A0A3P7ECG7"/>
<organism evidence="1 2">
    <name type="scientific">Wuchereria bancrofti</name>
    <dbReference type="NCBI Taxonomy" id="6293"/>
    <lineage>
        <taxon>Eukaryota</taxon>
        <taxon>Metazoa</taxon>
        <taxon>Ecdysozoa</taxon>
        <taxon>Nematoda</taxon>
        <taxon>Chromadorea</taxon>
        <taxon>Rhabditida</taxon>
        <taxon>Spirurina</taxon>
        <taxon>Spiruromorpha</taxon>
        <taxon>Filarioidea</taxon>
        <taxon>Onchocercidae</taxon>
        <taxon>Wuchereria</taxon>
    </lineage>
</organism>
<dbReference type="EMBL" id="UYWW01012292">
    <property type="protein sequence ID" value="VDM20341.1"/>
    <property type="molecule type" value="Genomic_DNA"/>
</dbReference>
<accession>A0A3P7ECG7</accession>
<keyword evidence="2" id="KW-1185">Reference proteome</keyword>
<sequence length="106" mass="12272">MKITSKRERKVHDLPGTPVAKRTRNALGLMPIDKQLHISCKGTVMENFLNYAISSKNDEKSISINIISCFSKQENEEIAPMNAMKEHRERRIKMTNKTEEKVTIHY</sequence>
<dbReference type="AlphaFoldDB" id="A0A3P7ECG7"/>
<gene>
    <name evidence="1" type="ORF">WBA_LOCUS11204</name>
</gene>
<reference evidence="1 2" key="1">
    <citation type="submission" date="2018-11" db="EMBL/GenBank/DDBJ databases">
        <authorList>
            <consortium name="Pathogen Informatics"/>
        </authorList>
    </citation>
    <scope>NUCLEOTIDE SEQUENCE [LARGE SCALE GENOMIC DNA]</scope>
</reference>
<dbReference type="Proteomes" id="UP000270924">
    <property type="component" value="Unassembled WGS sequence"/>
</dbReference>
<name>A0A3P7ECG7_WUCBA</name>